<dbReference type="EMBL" id="JAPWIS010000138">
    <property type="protein sequence ID" value="MCZ4590710.1"/>
    <property type="molecule type" value="Genomic_DNA"/>
</dbReference>
<name>A0ABT4NTK0_RHOOP</name>
<feature type="non-terminal residue" evidence="1">
    <location>
        <position position="1"/>
    </location>
</feature>
<comment type="caution">
    <text evidence="1">The sequence shown here is derived from an EMBL/GenBank/DDBJ whole genome shotgun (WGS) entry which is preliminary data.</text>
</comment>
<sequence length="66" mass="7077">HLRRTVDMDTVIAATGLTLAQIQQTAEALIASTKTIICWAMGLTQQTHGVATIQDAVALLLMRGMI</sequence>
<feature type="non-terminal residue" evidence="1">
    <location>
        <position position="66"/>
    </location>
</feature>
<dbReference type="Proteomes" id="UP001066327">
    <property type="component" value="Unassembled WGS sequence"/>
</dbReference>
<dbReference type="RefSeq" id="WP_269593220.1">
    <property type="nucleotide sequence ID" value="NZ_JAPWIS010000138.1"/>
</dbReference>
<evidence type="ECO:0000313" key="2">
    <source>
        <dbReference type="Proteomes" id="UP001066327"/>
    </source>
</evidence>
<keyword evidence="2" id="KW-1185">Reference proteome</keyword>
<accession>A0ABT4NTK0</accession>
<reference evidence="1" key="1">
    <citation type="submission" date="2022-12" db="EMBL/GenBank/DDBJ databases">
        <authorList>
            <person name="Krivoruchko A.V."/>
            <person name="Elkin A."/>
        </authorList>
    </citation>
    <scope>NUCLEOTIDE SEQUENCE</scope>
    <source>
        <strain evidence="1">IEGM 249</strain>
    </source>
</reference>
<organism evidence="1 2">
    <name type="scientific">Rhodococcus opacus</name>
    <name type="common">Nocardia opaca</name>
    <dbReference type="NCBI Taxonomy" id="37919"/>
    <lineage>
        <taxon>Bacteria</taxon>
        <taxon>Bacillati</taxon>
        <taxon>Actinomycetota</taxon>
        <taxon>Actinomycetes</taxon>
        <taxon>Mycobacteriales</taxon>
        <taxon>Nocardiaceae</taxon>
        <taxon>Rhodococcus</taxon>
    </lineage>
</organism>
<evidence type="ECO:0000313" key="1">
    <source>
        <dbReference type="EMBL" id="MCZ4590710.1"/>
    </source>
</evidence>
<gene>
    <name evidence="1" type="ORF">O4328_45115</name>
</gene>
<protein>
    <submittedName>
        <fullName evidence="1">Uncharacterized protein</fullName>
    </submittedName>
</protein>
<dbReference type="SUPFAM" id="SSF53706">
    <property type="entry name" value="Formate dehydrogenase/DMSO reductase, domains 1-3"/>
    <property type="match status" value="1"/>
</dbReference>
<proteinExistence type="predicted"/>
<dbReference type="Gene3D" id="3.40.228.10">
    <property type="entry name" value="Dimethylsulfoxide Reductase, domain 2"/>
    <property type="match status" value="1"/>
</dbReference>